<organism evidence="3 4">
    <name type="scientific">Clohesyomyces aquaticus</name>
    <dbReference type="NCBI Taxonomy" id="1231657"/>
    <lineage>
        <taxon>Eukaryota</taxon>
        <taxon>Fungi</taxon>
        <taxon>Dikarya</taxon>
        <taxon>Ascomycota</taxon>
        <taxon>Pezizomycotina</taxon>
        <taxon>Dothideomycetes</taxon>
        <taxon>Pleosporomycetidae</taxon>
        <taxon>Pleosporales</taxon>
        <taxon>Lindgomycetaceae</taxon>
        <taxon>Clohesyomyces</taxon>
    </lineage>
</organism>
<evidence type="ECO:0000256" key="1">
    <source>
        <dbReference type="SAM" id="MobiDB-lite"/>
    </source>
</evidence>
<feature type="chain" id="PRO_5011008680" evidence="2">
    <location>
        <begin position="23"/>
        <end position="184"/>
    </location>
</feature>
<feature type="signal peptide" evidence="2">
    <location>
        <begin position="1"/>
        <end position="22"/>
    </location>
</feature>
<evidence type="ECO:0000313" key="4">
    <source>
        <dbReference type="Proteomes" id="UP000193144"/>
    </source>
</evidence>
<feature type="compositionally biased region" description="Low complexity" evidence="1">
    <location>
        <begin position="136"/>
        <end position="156"/>
    </location>
</feature>
<reference evidence="3 4" key="1">
    <citation type="submission" date="2016-07" db="EMBL/GenBank/DDBJ databases">
        <title>Pervasive Adenine N6-methylation of Active Genes in Fungi.</title>
        <authorList>
            <consortium name="DOE Joint Genome Institute"/>
            <person name="Mondo S.J."/>
            <person name="Dannebaum R.O."/>
            <person name="Kuo R.C."/>
            <person name="Labutti K."/>
            <person name="Haridas S."/>
            <person name="Kuo A."/>
            <person name="Salamov A."/>
            <person name="Ahrendt S.R."/>
            <person name="Lipzen A."/>
            <person name="Sullivan W."/>
            <person name="Andreopoulos W.B."/>
            <person name="Clum A."/>
            <person name="Lindquist E."/>
            <person name="Daum C."/>
            <person name="Ramamoorthy G.K."/>
            <person name="Gryganskyi A."/>
            <person name="Culley D."/>
            <person name="Magnuson J.K."/>
            <person name="James T.Y."/>
            <person name="O'Malley M.A."/>
            <person name="Stajich J.E."/>
            <person name="Spatafora J.W."/>
            <person name="Visel A."/>
            <person name="Grigoriev I.V."/>
        </authorList>
    </citation>
    <scope>NUCLEOTIDE SEQUENCE [LARGE SCALE GENOMIC DNA]</scope>
    <source>
        <strain evidence="3 4">CBS 115471</strain>
    </source>
</reference>
<accession>A0A1Y1YQR0</accession>
<evidence type="ECO:0000256" key="2">
    <source>
        <dbReference type="SAM" id="SignalP"/>
    </source>
</evidence>
<feature type="region of interest" description="Disordered" evidence="1">
    <location>
        <begin position="129"/>
        <end position="156"/>
    </location>
</feature>
<protein>
    <submittedName>
        <fullName evidence="3">Uncharacterized protein</fullName>
    </submittedName>
</protein>
<evidence type="ECO:0000313" key="3">
    <source>
        <dbReference type="EMBL" id="ORY00363.1"/>
    </source>
</evidence>
<gene>
    <name evidence="3" type="ORF">BCR34DRAFT_112805</name>
</gene>
<keyword evidence="2" id="KW-0732">Signal</keyword>
<dbReference type="EMBL" id="MCFA01000184">
    <property type="protein sequence ID" value="ORY00363.1"/>
    <property type="molecule type" value="Genomic_DNA"/>
</dbReference>
<sequence length="184" mass="19613">MRTTIHLFTFLIPHIMICGASPRTMNLPTQPMSSLASRQTPTPYITATPVLRPRSCTSDCIILSPPTLKPENSGADPFFHIQSAADTSAEIEPGSALFADSTSEHNRWPPSFITRTDSLGYDVIVPATTSEEEGDPTTTSGHPAASTASAPASQTSDVAARGRVSSWLVDCFAVFSTTILAFVL</sequence>
<comment type="caution">
    <text evidence="3">The sequence shown here is derived from an EMBL/GenBank/DDBJ whole genome shotgun (WGS) entry which is preliminary data.</text>
</comment>
<dbReference type="AlphaFoldDB" id="A0A1Y1YQR0"/>
<name>A0A1Y1YQR0_9PLEO</name>
<keyword evidence="4" id="KW-1185">Reference proteome</keyword>
<dbReference type="Proteomes" id="UP000193144">
    <property type="component" value="Unassembled WGS sequence"/>
</dbReference>
<proteinExistence type="predicted"/>